<dbReference type="OrthoDB" id="643057at2"/>
<feature type="transmembrane region" description="Helical" evidence="9">
    <location>
        <begin position="235"/>
        <end position="254"/>
    </location>
</feature>
<feature type="transmembrane region" description="Helical" evidence="9">
    <location>
        <begin position="52"/>
        <end position="73"/>
    </location>
</feature>
<comment type="subcellular location">
    <subcellularLocation>
        <location evidence="1">Cell membrane</location>
        <topology evidence="1">Multi-pass membrane protein</topology>
    </subcellularLocation>
</comment>
<dbReference type="Gene3D" id="1.20.1530.20">
    <property type="match status" value="1"/>
</dbReference>
<feature type="transmembrane region" description="Helical" evidence="9">
    <location>
        <begin position="93"/>
        <end position="111"/>
    </location>
</feature>
<evidence type="ECO:0000256" key="5">
    <source>
        <dbReference type="ARBA" id="ARBA00022692"/>
    </source>
</evidence>
<feature type="transmembrane region" description="Helical" evidence="9">
    <location>
        <begin position="274"/>
        <end position="295"/>
    </location>
</feature>
<keyword evidence="3" id="KW-0050">Antiport</keyword>
<reference evidence="11 12" key="1">
    <citation type="submission" date="2015-11" db="EMBL/GenBank/DDBJ databases">
        <title>Solirubrum puertoriconensis gen. nov. an environmental bacteria isolated in Puerto Rico.</title>
        <authorList>
            <person name="Cuebas-Irizarry M.F."/>
            <person name="Montalvo-Rodriguez R."/>
        </authorList>
    </citation>
    <scope>NUCLEOTIDE SEQUENCE [LARGE SCALE GENOMIC DNA]</scope>
    <source>
        <strain evidence="11 12">MC1A</strain>
    </source>
</reference>
<keyword evidence="12" id="KW-1185">Reference proteome</keyword>
<dbReference type="GO" id="GO:0015297">
    <property type="term" value="F:antiporter activity"/>
    <property type="evidence" value="ECO:0007669"/>
    <property type="project" value="UniProtKB-KW"/>
</dbReference>
<gene>
    <name evidence="11" type="ORF">ASU33_11460</name>
</gene>
<feature type="transmembrane region" description="Helical" evidence="9">
    <location>
        <begin position="307"/>
        <end position="326"/>
    </location>
</feature>
<dbReference type="InterPro" id="IPR006153">
    <property type="entry name" value="Cation/H_exchanger_TM"/>
</dbReference>
<evidence type="ECO:0000256" key="8">
    <source>
        <dbReference type="ARBA" id="ARBA00023136"/>
    </source>
</evidence>
<keyword evidence="2" id="KW-0813">Transport</keyword>
<keyword evidence="8 9" id="KW-0472">Membrane</keyword>
<dbReference type="PANTHER" id="PTHR32507:SF0">
    <property type="entry name" value="NA(+)_H(+) ANTIPORTER 2-RELATED"/>
    <property type="match status" value="1"/>
</dbReference>
<organism evidence="11 12">
    <name type="scientific">Solirubrum puertoriconensis</name>
    <dbReference type="NCBI Taxonomy" id="1751427"/>
    <lineage>
        <taxon>Bacteria</taxon>
        <taxon>Pseudomonadati</taxon>
        <taxon>Bacteroidota</taxon>
        <taxon>Cytophagia</taxon>
        <taxon>Cytophagales</taxon>
    </lineage>
</organism>
<evidence type="ECO:0000313" key="12">
    <source>
        <dbReference type="Proteomes" id="UP000054223"/>
    </source>
</evidence>
<dbReference type="Proteomes" id="UP000054223">
    <property type="component" value="Unassembled WGS sequence"/>
</dbReference>
<evidence type="ECO:0000256" key="2">
    <source>
        <dbReference type="ARBA" id="ARBA00022448"/>
    </source>
</evidence>
<dbReference type="PANTHER" id="PTHR32507">
    <property type="entry name" value="NA(+)/H(+) ANTIPORTER 1"/>
    <property type="match status" value="1"/>
</dbReference>
<feature type="transmembrane region" description="Helical" evidence="9">
    <location>
        <begin position="123"/>
        <end position="144"/>
    </location>
</feature>
<dbReference type="GO" id="GO:1902600">
    <property type="term" value="P:proton transmembrane transport"/>
    <property type="evidence" value="ECO:0007669"/>
    <property type="project" value="InterPro"/>
</dbReference>
<accession>A0A9X0HMV2</accession>
<keyword evidence="5 9" id="KW-0812">Transmembrane</keyword>
<dbReference type="GO" id="GO:0005886">
    <property type="term" value="C:plasma membrane"/>
    <property type="evidence" value="ECO:0007669"/>
    <property type="project" value="UniProtKB-SubCell"/>
</dbReference>
<feature type="domain" description="Cation/H+ exchanger transmembrane" evidence="10">
    <location>
        <begin position="15"/>
        <end position="378"/>
    </location>
</feature>
<feature type="transmembrane region" description="Helical" evidence="9">
    <location>
        <begin position="188"/>
        <end position="206"/>
    </location>
</feature>
<dbReference type="Pfam" id="PF00999">
    <property type="entry name" value="Na_H_Exchanger"/>
    <property type="match status" value="1"/>
</dbReference>
<evidence type="ECO:0000256" key="4">
    <source>
        <dbReference type="ARBA" id="ARBA00022475"/>
    </source>
</evidence>
<evidence type="ECO:0000256" key="7">
    <source>
        <dbReference type="ARBA" id="ARBA00023065"/>
    </source>
</evidence>
<dbReference type="EMBL" id="LNAL01000006">
    <property type="protein sequence ID" value="KUG08744.1"/>
    <property type="molecule type" value="Genomic_DNA"/>
</dbReference>
<keyword evidence="4" id="KW-1003">Cell membrane</keyword>
<evidence type="ECO:0000313" key="11">
    <source>
        <dbReference type="EMBL" id="KUG08744.1"/>
    </source>
</evidence>
<feature type="transmembrane region" description="Helical" evidence="9">
    <location>
        <begin position="367"/>
        <end position="385"/>
    </location>
</feature>
<feature type="transmembrane region" description="Helical" evidence="9">
    <location>
        <begin position="6"/>
        <end position="24"/>
    </location>
</feature>
<protein>
    <recommendedName>
        <fullName evidence="10">Cation/H+ exchanger transmembrane domain-containing protein</fullName>
    </recommendedName>
</protein>
<evidence type="ECO:0000256" key="1">
    <source>
        <dbReference type="ARBA" id="ARBA00004651"/>
    </source>
</evidence>
<keyword evidence="6 9" id="KW-1133">Transmembrane helix</keyword>
<proteinExistence type="predicted"/>
<dbReference type="RefSeq" id="WP_059070530.1">
    <property type="nucleotide sequence ID" value="NZ_LNAL01000006.1"/>
</dbReference>
<feature type="transmembrane region" description="Helical" evidence="9">
    <location>
        <begin position="213"/>
        <end position="229"/>
    </location>
</feature>
<feature type="transmembrane region" description="Helical" evidence="9">
    <location>
        <begin position="338"/>
        <end position="355"/>
    </location>
</feature>
<evidence type="ECO:0000256" key="9">
    <source>
        <dbReference type="SAM" id="Phobius"/>
    </source>
</evidence>
<evidence type="ECO:0000259" key="10">
    <source>
        <dbReference type="Pfam" id="PF00999"/>
    </source>
</evidence>
<evidence type="ECO:0000256" key="6">
    <source>
        <dbReference type="ARBA" id="ARBA00022989"/>
    </source>
</evidence>
<name>A0A9X0HMV2_SOLP1</name>
<evidence type="ECO:0000256" key="3">
    <source>
        <dbReference type="ARBA" id="ARBA00022449"/>
    </source>
</evidence>
<keyword evidence="7" id="KW-0406">Ion transport</keyword>
<sequence length="406" mass="45078">MGPYSILIYLSIAIILSYLFDIIARATKIPSVLMLLLTGIAIKQAVDYSGAAVVLPQVTLQLLGIVGLIMIVLEESFNLKVNPEKGPLIRRAFIAAAVMLLVQALAIGWLLQLYLGMPFQTCLLNAVPLAVISSAVAIPSVAGLGGEKQEFIVYESTFSDILGIMFFNFVAQDNFAQGISVLTFGRDLISIVLVSVLSTVILAFLLDRIRLHVKFFLILAFLILIYSLAKKLHLSSLLVVLVFGLTVSNAELFLRGPVRRWLRLERLQEELHQLQSITAESAFLIRTFFFLLFGFSITLSNVLDIRLLLQGALIVAVLTVIRYFYLRYVSRSSLVPEVFIAPKGLITILLFYSIPQKHLIGEVSENILFVVILLTGVLMLIGLQLPSKEPAQIGEYRCSFRATRFL</sequence>
<comment type="caution">
    <text evidence="11">The sequence shown here is derived from an EMBL/GenBank/DDBJ whole genome shotgun (WGS) entry which is preliminary data.</text>
</comment>
<dbReference type="InterPro" id="IPR038770">
    <property type="entry name" value="Na+/solute_symporter_sf"/>
</dbReference>
<dbReference type="AlphaFoldDB" id="A0A9X0HMV2"/>